<name>A0A804Q464_MAIZE</name>
<evidence type="ECO:0000313" key="1">
    <source>
        <dbReference type="EnsemblPlants" id="Zm00001eb298530_P001"/>
    </source>
</evidence>
<dbReference type="Proteomes" id="UP000007305">
    <property type="component" value="Chromosome 7"/>
</dbReference>
<dbReference type="AlphaFoldDB" id="A0A804Q464"/>
<evidence type="ECO:0000313" key="2">
    <source>
        <dbReference type="Proteomes" id="UP000007305"/>
    </source>
</evidence>
<keyword evidence="2" id="KW-1185">Reference proteome</keyword>
<organism evidence="1 2">
    <name type="scientific">Zea mays</name>
    <name type="common">Maize</name>
    <dbReference type="NCBI Taxonomy" id="4577"/>
    <lineage>
        <taxon>Eukaryota</taxon>
        <taxon>Viridiplantae</taxon>
        <taxon>Streptophyta</taxon>
        <taxon>Embryophyta</taxon>
        <taxon>Tracheophyta</taxon>
        <taxon>Spermatophyta</taxon>
        <taxon>Magnoliopsida</taxon>
        <taxon>Liliopsida</taxon>
        <taxon>Poales</taxon>
        <taxon>Poaceae</taxon>
        <taxon>PACMAD clade</taxon>
        <taxon>Panicoideae</taxon>
        <taxon>Andropogonodae</taxon>
        <taxon>Andropogoneae</taxon>
        <taxon>Tripsacinae</taxon>
        <taxon>Zea</taxon>
    </lineage>
</organism>
<protein>
    <submittedName>
        <fullName evidence="1">Uncharacterized protein</fullName>
    </submittedName>
</protein>
<dbReference type="Gramene" id="Zm00001eb298530_T001">
    <property type="protein sequence ID" value="Zm00001eb298530_P001"/>
    <property type="gene ID" value="Zm00001eb298530"/>
</dbReference>
<proteinExistence type="predicted"/>
<reference evidence="1" key="2">
    <citation type="submission" date="2019-07" db="EMBL/GenBank/DDBJ databases">
        <authorList>
            <person name="Seetharam A."/>
            <person name="Woodhouse M."/>
            <person name="Cannon E."/>
        </authorList>
    </citation>
    <scope>NUCLEOTIDE SEQUENCE [LARGE SCALE GENOMIC DNA]</scope>
    <source>
        <strain evidence="1">cv. B73</strain>
    </source>
</reference>
<sequence>MPGDTATSSSTDLTLMCTSLATVRSSSAMSTPLAWHPTTTTTWFSKESGTRYERECSCLLLHLSMPINNSSSSSSVDQDLRFRSQSFIDMYVCNDRSEPTIDCGEPWLGELADGDDDGIERLLRGDRLVLTVTKSRRAPHRPPRHAVAVAARRQRGDVQDLGVEPDGVHEPERVAEAPDVPQELGVPRVPPAVAGTVVVAGVGKGKVGEARTLPGRVEPERGVDAAVRAEGVVGVGPRVVQPLPANAAALLHDRHVVALPAQLAGGDQTRDAGAHHADLLGRRRHLASSAEPMELQTRCSSDIGWLQLQILLRFCKLLVNI</sequence>
<dbReference type="EnsemblPlants" id="Zm00001eb298530_T001">
    <property type="protein sequence ID" value="Zm00001eb298530_P001"/>
    <property type="gene ID" value="Zm00001eb298530"/>
</dbReference>
<dbReference type="InParanoid" id="A0A804Q464"/>
<reference evidence="1" key="3">
    <citation type="submission" date="2021-05" db="UniProtKB">
        <authorList>
            <consortium name="EnsemblPlants"/>
        </authorList>
    </citation>
    <scope>IDENTIFICATION</scope>
    <source>
        <strain evidence="1">cv. B73</strain>
    </source>
</reference>
<accession>A0A804Q464</accession>
<reference evidence="2" key="1">
    <citation type="submission" date="2015-12" db="EMBL/GenBank/DDBJ databases">
        <title>Update maize B73 reference genome by single molecule sequencing technologies.</title>
        <authorList>
            <consortium name="Maize Genome Sequencing Project"/>
            <person name="Ware D."/>
        </authorList>
    </citation>
    <scope>NUCLEOTIDE SEQUENCE [LARGE SCALE GENOMIC DNA]</scope>
    <source>
        <strain evidence="2">cv. B73</strain>
    </source>
</reference>